<accession>T1K159</accession>
<proteinExistence type="predicted"/>
<dbReference type="AlphaFoldDB" id="T1K159"/>
<evidence type="ECO:0000256" key="2">
    <source>
        <dbReference type="SAM" id="SignalP"/>
    </source>
</evidence>
<feature type="compositionally biased region" description="Low complexity" evidence="1">
    <location>
        <begin position="237"/>
        <end position="252"/>
    </location>
</feature>
<feature type="chain" id="PRO_5004580863" evidence="2">
    <location>
        <begin position="20"/>
        <end position="280"/>
    </location>
</feature>
<sequence length="280" mass="30499">MINGKLLFVIGLQTIFVYGQPIFTPMAGQFGLPLDTLGAATGYAGGGAGFPLLSPMELNAIMAAQVRGGNFKSAFTPDTEPQGYSGYSGFGGNNNGFMPNFEEGFNNDGNSEFYEAPQHGEPFPVQQEAEPQMKKPEPKGRDNRGRYHKDEASEGPVEGEHSEGPQEPRHEQNPRHHQAHRESGPSNGQSHQRGAYREEERESAEPNYNEPASGGAYREYRGSSGPSSAADEGSDGPEGNPGSPGSPGSPEPYSREQERETYRDEAPEHFRDNSRLRHNN</sequence>
<dbReference type="OrthoDB" id="10575493at2759"/>
<organism evidence="3 4">
    <name type="scientific">Tetranychus urticae</name>
    <name type="common">Two-spotted spider mite</name>
    <dbReference type="NCBI Taxonomy" id="32264"/>
    <lineage>
        <taxon>Eukaryota</taxon>
        <taxon>Metazoa</taxon>
        <taxon>Ecdysozoa</taxon>
        <taxon>Arthropoda</taxon>
        <taxon>Chelicerata</taxon>
        <taxon>Arachnida</taxon>
        <taxon>Acari</taxon>
        <taxon>Acariformes</taxon>
        <taxon>Trombidiformes</taxon>
        <taxon>Prostigmata</taxon>
        <taxon>Eleutherengona</taxon>
        <taxon>Raphignathae</taxon>
        <taxon>Tetranychoidea</taxon>
        <taxon>Tetranychidae</taxon>
        <taxon>Tetranychus</taxon>
    </lineage>
</organism>
<feature type="compositionally biased region" description="Basic and acidic residues" evidence="1">
    <location>
        <begin position="253"/>
        <end position="280"/>
    </location>
</feature>
<feature type="region of interest" description="Disordered" evidence="1">
    <location>
        <begin position="125"/>
        <end position="280"/>
    </location>
</feature>
<gene>
    <name evidence="3" type="primary">107359926</name>
</gene>
<protein>
    <submittedName>
        <fullName evidence="3">Uncharacterized protein</fullName>
    </submittedName>
</protein>
<evidence type="ECO:0000256" key="1">
    <source>
        <dbReference type="SAM" id="MobiDB-lite"/>
    </source>
</evidence>
<dbReference type="EMBL" id="CAEY01001343">
    <property type="status" value="NOT_ANNOTATED_CDS"/>
    <property type="molecule type" value="Genomic_DNA"/>
</dbReference>
<reference evidence="4" key="1">
    <citation type="submission" date="2011-08" db="EMBL/GenBank/DDBJ databases">
        <authorList>
            <person name="Rombauts S."/>
        </authorList>
    </citation>
    <scope>NUCLEOTIDE SEQUENCE</scope>
    <source>
        <strain evidence="4">London</strain>
    </source>
</reference>
<name>T1K159_TETUR</name>
<evidence type="ECO:0000313" key="4">
    <source>
        <dbReference type="Proteomes" id="UP000015104"/>
    </source>
</evidence>
<dbReference type="OMA" id="GHDQREN"/>
<dbReference type="Proteomes" id="UP000015104">
    <property type="component" value="Unassembled WGS sequence"/>
</dbReference>
<dbReference type="EnsemblMetazoa" id="tetur04g00110.1">
    <property type="protein sequence ID" value="tetur04g00110.1"/>
    <property type="gene ID" value="tetur04g00110"/>
</dbReference>
<dbReference type="HOGENOM" id="CLU_995078_0_0_1"/>
<feature type="compositionally biased region" description="Basic and acidic residues" evidence="1">
    <location>
        <begin position="131"/>
        <end position="174"/>
    </location>
</feature>
<reference evidence="3" key="2">
    <citation type="submission" date="2015-06" db="UniProtKB">
        <authorList>
            <consortium name="EnsemblMetazoa"/>
        </authorList>
    </citation>
    <scope>IDENTIFICATION</scope>
</reference>
<keyword evidence="4" id="KW-1185">Reference proteome</keyword>
<evidence type="ECO:0000313" key="3">
    <source>
        <dbReference type="EnsemblMetazoa" id="tetur04g00110.1"/>
    </source>
</evidence>
<feature type="compositionally biased region" description="Basic and acidic residues" evidence="1">
    <location>
        <begin position="195"/>
        <end position="204"/>
    </location>
</feature>
<feature type="signal peptide" evidence="2">
    <location>
        <begin position="1"/>
        <end position="19"/>
    </location>
</feature>
<keyword evidence="2" id="KW-0732">Signal</keyword>